<dbReference type="Proteomes" id="UP000003880">
    <property type="component" value="Unassembled WGS sequence"/>
</dbReference>
<proteinExistence type="predicted"/>
<gene>
    <name evidence="1" type="ORF">CIT292_06600</name>
</gene>
<accession>D4B7S5</accession>
<comment type="caution">
    <text evidence="1">The sequence shown here is derived from an EMBL/GenBank/DDBJ whole genome shotgun (WGS) entry which is preliminary data.</text>
</comment>
<dbReference type="HOGENOM" id="CLU_3197841_0_0_6"/>
<dbReference type="EMBL" id="ABWL02000002">
    <property type="protein sequence ID" value="EFE10428.1"/>
    <property type="molecule type" value="Genomic_DNA"/>
</dbReference>
<name>D4B7S5_9ENTR</name>
<evidence type="ECO:0000313" key="2">
    <source>
        <dbReference type="Proteomes" id="UP000003880"/>
    </source>
</evidence>
<sequence length="45" mass="5369">MAYVSAGIIIYKYKSRRRQWSEMKIVAKVVFFLQREIAWNDKTGS</sequence>
<organism evidence="1 2">
    <name type="scientific">Citrobacter youngae ATCC 29220</name>
    <dbReference type="NCBI Taxonomy" id="500640"/>
    <lineage>
        <taxon>Bacteria</taxon>
        <taxon>Pseudomonadati</taxon>
        <taxon>Pseudomonadota</taxon>
        <taxon>Gammaproteobacteria</taxon>
        <taxon>Enterobacterales</taxon>
        <taxon>Enterobacteriaceae</taxon>
        <taxon>Citrobacter</taxon>
        <taxon>Citrobacter freundii complex</taxon>
    </lineage>
</organism>
<dbReference type="AlphaFoldDB" id="D4B7S5"/>
<protein>
    <submittedName>
        <fullName evidence="1">Uncharacterized protein</fullName>
    </submittedName>
</protein>
<evidence type="ECO:0000313" key="1">
    <source>
        <dbReference type="EMBL" id="EFE10428.1"/>
    </source>
</evidence>
<reference evidence="1 2" key="1">
    <citation type="submission" date="2010-02" db="EMBL/GenBank/DDBJ databases">
        <authorList>
            <person name="Weinstock G."/>
            <person name="Sodergren E."/>
            <person name="Clifton S."/>
            <person name="Fulton L."/>
            <person name="Fulton B."/>
            <person name="Courtney L."/>
            <person name="Fronick C."/>
            <person name="Harrison M."/>
            <person name="Strong C."/>
            <person name="Farmer C."/>
            <person name="Delahaunty K."/>
            <person name="Markovic C."/>
            <person name="Hall O."/>
            <person name="Minx P."/>
            <person name="Tomlinson C."/>
            <person name="Mitreva M."/>
            <person name="Nelson J."/>
            <person name="Hou S."/>
            <person name="Wollam A."/>
            <person name="Pepin K.H."/>
            <person name="Johnson M."/>
            <person name="Bhonagiri V."/>
            <person name="Zhang X."/>
            <person name="Suruliraj S."/>
            <person name="Warren W."/>
            <person name="Chinwalla A."/>
            <person name="Mardis E.R."/>
            <person name="Wilson R.K."/>
        </authorList>
    </citation>
    <scope>NUCLEOTIDE SEQUENCE [LARGE SCALE GENOMIC DNA]</scope>
    <source>
        <strain evidence="1 2">ATCC 29220</strain>
    </source>
</reference>